<accession>A0A1M7IQE5</accession>
<evidence type="ECO:0000313" key="2">
    <source>
        <dbReference type="Proteomes" id="UP000184513"/>
    </source>
</evidence>
<name>A0A1M7IQE5_9BACT</name>
<dbReference type="AlphaFoldDB" id="A0A1M7IQE5"/>
<reference evidence="1 2" key="1">
    <citation type="submission" date="2016-11" db="EMBL/GenBank/DDBJ databases">
        <authorList>
            <person name="Jaros S."/>
            <person name="Januszkiewicz K."/>
            <person name="Wedrychowicz H."/>
        </authorList>
    </citation>
    <scope>NUCLEOTIDE SEQUENCE [LARGE SCALE GENOMIC DNA]</scope>
    <source>
        <strain evidence="1 2">CGMCC 1.6102</strain>
    </source>
</reference>
<sequence>MQGLVKIIGFLLIAKMILLRKFATMTVDRVFIDTNAFDELFADGPVAGDISPYSFISPR</sequence>
<protein>
    <submittedName>
        <fullName evidence="1">Uncharacterized protein</fullName>
    </submittedName>
</protein>
<gene>
    <name evidence="1" type="ORF">SAMN04488057_101423</name>
</gene>
<evidence type="ECO:0000313" key="1">
    <source>
        <dbReference type="EMBL" id="SHM42853.1"/>
    </source>
</evidence>
<dbReference type="Proteomes" id="UP000184513">
    <property type="component" value="Unassembled WGS sequence"/>
</dbReference>
<dbReference type="EMBL" id="FRCY01000001">
    <property type="protein sequence ID" value="SHM42853.1"/>
    <property type="molecule type" value="Genomic_DNA"/>
</dbReference>
<keyword evidence="2" id="KW-1185">Reference proteome</keyword>
<organism evidence="1 2">
    <name type="scientific">Cyclobacterium lianum</name>
    <dbReference type="NCBI Taxonomy" id="388280"/>
    <lineage>
        <taxon>Bacteria</taxon>
        <taxon>Pseudomonadati</taxon>
        <taxon>Bacteroidota</taxon>
        <taxon>Cytophagia</taxon>
        <taxon>Cytophagales</taxon>
        <taxon>Cyclobacteriaceae</taxon>
        <taxon>Cyclobacterium</taxon>
    </lineage>
</organism>
<proteinExistence type="predicted"/>